<protein>
    <submittedName>
        <fullName evidence="2">Uncharacterized protein</fullName>
    </submittedName>
</protein>
<dbReference type="AlphaFoldDB" id="A0A4Z0BMH2"/>
<evidence type="ECO:0000313" key="3">
    <source>
        <dbReference type="Proteomes" id="UP000297564"/>
    </source>
</evidence>
<proteinExistence type="predicted"/>
<dbReference type="OrthoDB" id="5392962at2"/>
<comment type="caution">
    <text evidence="2">The sequence shown here is derived from an EMBL/GenBank/DDBJ whole genome shotgun (WGS) entry which is preliminary data.</text>
</comment>
<name>A0A4Z0BMH2_9BURK</name>
<feature type="signal peptide" evidence="1">
    <location>
        <begin position="1"/>
        <end position="27"/>
    </location>
</feature>
<keyword evidence="3" id="KW-1185">Reference proteome</keyword>
<feature type="chain" id="PRO_5021401056" evidence="1">
    <location>
        <begin position="28"/>
        <end position="294"/>
    </location>
</feature>
<sequence>MSWRPTRLCTWLLAGCLSLPWALPAWADAASMQARHAQLSDVLAASPFGQPLHIESREVDDRLQGAVYAVLDHPFERVRDALRQPSNWCDIMILPFNTKYCHAVRSANGPGLLIRIGRKYDQPLEDSYKLLFDWNPVAASEAYFESRLSAPEGPVDTRDYRINVSAIPLEGGRTFLRLGYSYGFGFTGRLAMNAYLATAGADKVGFSRVGEPGGPQRLIGGMRGTVERNAMRYYLAIDAFLDSLQAPPAQRAERRVQAWFNATERYPQQLREMNRETYVGMKRMEIARQRELIQ</sequence>
<evidence type="ECO:0000313" key="2">
    <source>
        <dbReference type="EMBL" id="TFZ00021.1"/>
    </source>
</evidence>
<organism evidence="2 3">
    <name type="scientific">Ramlibacter rhizophilus</name>
    <dbReference type="NCBI Taxonomy" id="1781167"/>
    <lineage>
        <taxon>Bacteria</taxon>
        <taxon>Pseudomonadati</taxon>
        <taxon>Pseudomonadota</taxon>
        <taxon>Betaproteobacteria</taxon>
        <taxon>Burkholderiales</taxon>
        <taxon>Comamonadaceae</taxon>
        <taxon>Ramlibacter</taxon>
    </lineage>
</organism>
<dbReference type="Proteomes" id="UP000297564">
    <property type="component" value="Unassembled WGS sequence"/>
</dbReference>
<dbReference type="EMBL" id="SMLL01000004">
    <property type="protein sequence ID" value="TFZ00021.1"/>
    <property type="molecule type" value="Genomic_DNA"/>
</dbReference>
<reference evidence="2 3" key="1">
    <citation type="submission" date="2019-03" db="EMBL/GenBank/DDBJ databases">
        <title>Ramlibacter rhizophilus CCTCC AB2015357, whole genome shotgun sequence.</title>
        <authorList>
            <person name="Zhang X."/>
            <person name="Feng G."/>
            <person name="Zhu H."/>
        </authorList>
    </citation>
    <scope>NUCLEOTIDE SEQUENCE [LARGE SCALE GENOMIC DNA]</scope>
    <source>
        <strain evidence="2 3">CCTCC AB2015357</strain>
    </source>
</reference>
<accession>A0A4Z0BMH2</accession>
<gene>
    <name evidence="2" type="ORF">EZ242_10570</name>
</gene>
<keyword evidence="1" id="KW-0732">Signal</keyword>
<evidence type="ECO:0000256" key="1">
    <source>
        <dbReference type="SAM" id="SignalP"/>
    </source>
</evidence>